<evidence type="ECO:0000313" key="2">
    <source>
        <dbReference type="Proteomes" id="UP000290759"/>
    </source>
</evidence>
<dbReference type="AlphaFoldDB" id="A0A4Q2UB26"/>
<dbReference type="Gene3D" id="2.150.10.10">
    <property type="entry name" value="Serralysin-like metalloprotease, C-terminal"/>
    <property type="match status" value="1"/>
</dbReference>
<comment type="caution">
    <text evidence="1">The sequence shown here is derived from an EMBL/GenBank/DDBJ whole genome shotgun (WGS) entry which is preliminary data.</text>
</comment>
<evidence type="ECO:0008006" key="3">
    <source>
        <dbReference type="Google" id="ProtNLM"/>
    </source>
</evidence>
<proteinExistence type="predicted"/>
<gene>
    <name evidence="1" type="ORF">D3273_09505</name>
</gene>
<protein>
    <recommendedName>
        <fullName evidence="3">Calcium-binding protein</fullName>
    </recommendedName>
</protein>
<evidence type="ECO:0000313" key="1">
    <source>
        <dbReference type="EMBL" id="RYC32256.1"/>
    </source>
</evidence>
<dbReference type="RefSeq" id="WP_129225808.1">
    <property type="nucleotide sequence ID" value="NZ_QYBB01000008.1"/>
</dbReference>
<sequence length="175" mass="17859">MALPKFLQFGKSYSNTTIDLSSHTASEVVEASQTSGSTIELGSGATTLTSGDSDTVYAGTGTDFVYSAKGTSLVTGAGSDTFVYGVGSKAQTFGMIGACVVDDSGNNSETIEISKAFFGSTAAQQNANLAAAIKQANSKAGVQTDGSRLLTIDKAGDSIQFLSGAKLDINHFKLV</sequence>
<accession>A0A4Q2UB26</accession>
<dbReference type="InterPro" id="IPR011049">
    <property type="entry name" value="Serralysin-like_metalloprot_C"/>
</dbReference>
<keyword evidence="2" id="KW-1185">Reference proteome</keyword>
<name>A0A4Q2UB26_9HYPH</name>
<dbReference type="SUPFAM" id="SSF51120">
    <property type="entry name" value="beta-Roll"/>
    <property type="match status" value="1"/>
</dbReference>
<reference evidence="1 2" key="1">
    <citation type="submission" date="2018-12" db="EMBL/GenBank/DDBJ databases">
        <authorList>
            <person name="Grouzdev D.S."/>
            <person name="Krutkina M.S."/>
        </authorList>
    </citation>
    <scope>NUCLEOTIDE SEQUENCE [LARGE SCALE GENOMIC DNA]</scope>
    <source>
        <strain evidence="1 2">RmlP026</strain>
    </source>
</reference>
<dbReference type="EMBL" id="QYBB01000008">
    <property type="protein sequence ID" value="RYC32256.1"/>
    <property type="molecule type" value="Genomic_DNA"/>
</dbReference>
<reference evidence="1 2" key="2">
    <citation type="submission" date="2019-02" db="EMBL/GenBank/DDBJ databases">
        <title>'Lichenibacterium ramalinii' gen. nov. sp. nov., 'Lichenibacterium minor' gen. nov. sp. nov.</title>
        <authorList>
            <person name="Pankratov T."/>
        </authorList>
    </citation>
    <scope>NUCLEOTIDE SEQUENCE [LARGE SCALE GENOMIC DNA]</scope>
    <source>
        <strain evidence="1 2">RmlP026</strain>
    </source>
</reference>
<organism evidence="1 2">
    <name type="scientific">Lichenibacterium minor</name>
    <dbReference type="NCBI Taxonomy" id="2316528"/>
    <lineage>
        <taxon>Bacteria</taxon>
        <taxon>Pseudomonadati</taxon>
        <taxon>Pseudomonadota</taxon>
        <taxon>Alphaproteobacteria</taxon>
        <taxon>Hyphomicrobiales</taxon>
        <taxon>Lichenihabitantaceae</taxon>
        <taxon>Lichenibacterium</taxon>
    </lineage>
</organism>
<dbReference type="Proteomes" id="UP000290759">
    <property type="component" value="Unassembled WGS sequence"/>
</dbReference>